<keyword evidence="1" id="KW-0004">4Fe-4S</keyword>
<dbReference type="SUPFAM" id="SSF53920">
    <property type="entry name" value="Fe-only hydrogenase"/>
    <property type="match status" value="1"/>
</dbReference>
<dbReference type="AlphaFoldDB" id="A0A8J7KSU6"/>
<dbReference type="Pfam" id="PF04060">
    <property type="entry name" value="FeS"/>
    <property type="match status" value="1"/>
</dbReference>
<dbReference type="InterPro" id="IPR017896">
    <property type="entry name" value="4Fe4S_Fe-S-bd"/>
</dbReference>
<dbReference type="Pfam" id="PF13237">
    <property type="entry name" value="Fer4_10"/>
    <property type="match status" value="1"/>
</dbReference>
<dbReference type="Gene3D" id="3.40.950.10">
    <property type="entry name" value="Fe-only Hydrogenase (Larger Subunit), Chain L, domain 3"/>
    <property type="match status" value="1"/>
</dbReference>
<dbReference type="PROSITE" id="PS51379">
    <property type="entry name" value="4FE4S_FER_2"/>
    <property type="match status" value="2"/>
</dbReference>
<accession>A0A8J7KSU6</accession>
<dbReference type="Gene3D" id="3.30.70.20">
    <property type="match status" value="1"/>
</dbReference>
<feature type="domain" description="4Fe-4S" evidence="6">
    <location>
        <begin position="347"/>
        <end position="408"/>
    </location>
</feature>
<evidence type="ECO:0000256" key="2">
    <source>
        <dbReference type="ARBA" id="ARBA00022723"/>
    </source>
</evidence>
<dbReference type="InterPro" id="IPR007202">
    <property type="entry name" value="4Fe-4S_dom"/>
</dbReference>
<dbReference type="Gene3D" id="3.30.450.20">
    <property type="entry name" value="PAS domain"/>
    <property type="match status" value="1"/>
</dbReference>
<dbReference type="Gene3D" id="1.10.15.40">
    <property type="entry name" value="Electron transport complex subunit B, putative Fe-S cluster"/>
    <property type="match status" value="1"/>
</dbReference>
<evidence type="ECO:0000256" key="4">
    <source>
        <dbReference type="ARBA" id="ARBA00023014"/>
    </source>
</evidence>
<keyword evidence="2" id="KW-0479">Metal-binding</keyword>
<name>A0A8J7KSU6_9FIRM</name>
<gene>
    <name evidence="7" type="ORF">I5677_07195</name>
</gene>
<evidence type="ECO:0000259" key="6">
    <source>
        <dbReference type="PROSITE" id="PS51656"/>
    </source>
</evidence>
<evidence type="ECO:0000256" key="3">
    <source>
        <dbReference type="ARBA" id="ARBA00023004"/>
    </source>
</evidence>
<dbReference type="RefSeq" id="WP_197660888.1">
    <property type="nucleotide sequence ID" value="NZ_JAEAGR010000005.1"/>
</dbReference>
<dbReference type="GO" id="GO:0051539">
    <property type="term" value="F:4 iron, 4 sulfur cluster binding"/>
    <property type="evidence" value="ECO:0007669"/>
    <property type="project" value="UniProtKB-KW"/>
</dbReference>
<feature type="domain" description="4Fe-4S ferredoxin-type" evidence="5">
    <location>
        <begin position="3"/>
        <end position="31"/>
    </location>
</feature>
<dbReference type="InterPro" id="IPR004108">
    <property type="entry name" value="Fe_hydrogenase_lsu_C"/>
</dbReference>
<evidence type="ECO:0000313" key="7">
    <source>
        <dbReference type="EMBL" id="MBH1940671.1"/>
    </source>
</evidence>
<dbReference type="EMBL" id="JAEAGR010000005">
    <property type="protein sequence ID" value="MBH1940671.1"/>
    <property type="molecule type" value="Genomic_DNA"/>
</dbReference>
<proteinExistence type="predicted"/>
<evidence type="ECO:0000313" key="8">
    <source>
        <dbReference type="Proteomes" id="UP000623269"/>
    </source>
</evidence>
<protein>
    <submittedName>
        <fullName evidence="7">4Fe-4S binding protein</fullName>
    </submittedName>
</protein>
<dbReference type="InterPro" id="IPR050340">
    <property type="entry name" value="Cytosolic_Fe-S_CAF"/>
</dbReference>
<keyword evidence="8" id="KW-1185">Reference proteome</keyword>
<dbReference type="PROSITE" id="PS00198">
    <property type="entry name" value="4FE4S_FER_1"/>
    <property type="match status" value="1"/>
</dbReference>
<comment type="caution">
    <text evidence="7">The sequence shown here is derived from an EMBL/GenBank/DDBJ whole genome shotgun (WGS) entry which is preliminary data.</text>
</comment>
<dbReference type="Pfam" id="PF02906">
    <property type="entry name" value="Fe_hyd_lg_C"/>
    <property type="match status" value="1"/>
</dbReference>
<dbReference type="GO" id="GO:0046872">
    <property type="term" value="F:metal ion binding"/>
    <property type="evidence" value="ECO:0007669"/>
    <property type="project" value="UniProtKB-KW"/>
</dbReference>
<feature type="domain" description="4Fe-4S ferredoxin-type" evidence="5">
    <location>
        <begin position="32"/>
        <end position="61"/>
    </location>
</feature>
<keyword evidence="3" id="KW-0408">Iron</keyword>
<dbReference type="PANTHER" id="PTHR11615">
    <property type="entry name" value="NITRATE, FORMATE, IRON DEHYDROGENASE"/>
    <property type="match status" value="1"/>
</dbReference>
<dbReference type="SUPFAM" id="SSF54862">
    <property type="entry name" value="4Fe-4S ferredoxins"/>
    <property type="match status" value="1"/>
</dbReference>
<organism evidence="7 8">
    <name type="scientific">Mobilitalea sibirica</name>
    <dbReference type="NCBI Taxonomy" id="1462919"/>
    <lineage>
        <taxon>Bacteria</taxon>
        <taxon>Bacillati</taxon>
        <taxon>Bacillota</taxon>
        <taxon>Clostridia</taxon>
        <taxon>Lachnospirales</taxon>
        <taxon>Lachnospiraceae</taxon>
        <taxon>Mobilitalea</taxon>
    </lineage>
</organism>
<dbReference type="InterPro" id="IPR009016">
    <property type="entry name" value="Fe_hydrogenase"/>
</dbReference>
<dbReference type="Proteomes" id="UP000623269">
    <property type="component" value="Unassembled WGS sequence"/>
</dbReference>
<evidence type="ECO:0000259" key="5">
    <source>
        <dbReference type="PROSITE" id="PS51379"/>
    </source>
</evidence>
<evidence type="ECO:0000256" key="1">
    <source>
        <dbReference type="ARBA" id="ARBA00022485"/>
    </source>
</evidence>
<dbReference type="InterPro" id="IPR017900">
    <property type="entry name" value="4Fe4S_Fe_S_CS"/>
</dbReference>
<sequence>MNHYIQLKKANCKNCYKCIRHCPVKSIKFADHQAHIVKDQCILCGECFVACPQNAKQIRNDVDVAKSLIASGHPVFASIAPSFVANYKGSDIHSLRNTLIKLGFAGAEETALGATVVKKLYEGMLQQNDGRVIISSCCHTVNTLIQKYYPNALPYLADVISPMQAHCMKIKKEHPDALTVFIGPCISKKEEAELYPGIVDCALTFEELSGWLTENNLSIEESHEQLMEVEGKARLFPISGGILRTMNLNDTDYDVISVDGVDNCIRALNDIIQGKSSNLFIEMSACTGSCIGGPAMDKQQLLPITDYIAIQKYAKKNDFPISVSEMAQYKKTFSYIGNKNQMPGSSAIAEILKKMGKAQADQELNCGSCGYNTCRDKAIAVYQGKADLTMCLPFLKEKAENFSDNIIYNMPSGVLVLNENLEVQQINRAARQIFNIKNKLDILGSPVIRILNPSAYLNVMTTGRNIHDKLTYLAEYQRYIEETVIYDKTYHIIISIMRDITTEEKSRLMKEEVSKKTIEITDKVIEKQMRVVQEIASLLGETAAETKIALTNLKETLKDE</sequence>
<dbReference type="PROSITE" id="PS51656">
    <property type="entry name" value="4FE4S"/>
    <property type="match status" value="1"/>
</dbReference>
<reference evidence="7" key="1">
    <citation type="submission" date="2020-12" db="EMBL/GenBank/DDBJ databases">
        <title>M. sibirica DSM 26468T genome.</title>
        <authorList>
            <person name="Thieme N."/>
            <person name="Rettenmaier R."/>
            <person name="Zverlov V."/>
            <person name="Liebl W."/>
        </authorList>
    </citation>
    <scope>NUCLEOTIDE SEQUENCE</scope>
    <source>
        <strain evidence="7">DSM 26468</strain>
    </source>
</reference>
<keyword evidence="4" id="KW-0411">Iron-sulfur</keyword>